<evidence type="ECO:0000313" key="5">
    <source>
        <dbReference type="Proteomes" id="UP001596183"/>
    </source>
</evidence>
<dbReference type="InterPro" id="IPR025959">
    <property type="entry name" value="Winged_HTH_dom"/>
</dbReference>
<proteinExistence type="predicted"/>
<dbReference type="InterPro" id="IPR036397">
    <property type="entry name" value="RNaseH_sf"/>
</dbReference>
<keyword evidence="5" id="KW-1185">Reference proteome</keyword>
<feature type="compositionally biased region" description="Pro residues" evidence="1">
    <location>
        <begin position="179"/>
        <end position="188"/>
    </location>
</feature>
<dbReference type="Pfam" id="PF13358">
    <property type="entry name" value="DDE_3"/>
    <property type="match status" value="1"/>
</dbReference>
<dbReference type="SUPFAM" id="SSF46689">
    <property type="entry name" value="Homeodomain-like"/>
    <property type="match status" value="1"/>
</dbReference>
<protein>
    <submittedName>
        <fullName evidence="4">IS630 family transposase</fullName>
    </submittedName>
</protein>
<dbReference type="InterPro" id="IPR038717">
    <property type="entry name" value="Tc1-like_DDE_dom"/>
</dbReference>
<evidence type="ECO:0000259" key="3">
    <source>
        <dbReference type="Pfam" id="PF13592"/>
    </source>
</evidence>
<gene>
    <name evidence="4" type="ORF">ACFP2V_26440</name>
</gene>
<dbReference type="InterPro" id="IPR047655">
    <property type="entry name" value="Transpos_IS630-like"/>
</dbReference>
<name>A0ABW0XSR2_9ACTN</name>
<evidence type="ECO:0000259" key="2">
    <source>
        <dbReference type="Pfam" id="PF13358"/>
    </source>
</evidence>
<accession>A0ABW0XSR2</accession>
<evidence type="ECO:0000313" key="4">
    <source>
        <dbReference type="EMBL" id="MFC5673513.1"/>
    </source>
</evidence>
<dbReference type="InterPro" id="IPR009057">
    <property type="entry name" value="Homeodomain-like_sf"/>
</dbReference>
<dbReference type="NCBIfam" id="NF033545">
    <property type="entry name" value="transpos_IS630"/>
    <property type="match status" value="1"/>
</dbReference>
<reference evidence="5" key="1">
    <citation type="journal article" date="2019" name="Int. J. Syst. Evol. Microbiol.">
        <title>The Global Catalogue of Microorganisms (GCM) 10K type strain sequencing project: providing services to taxonomists for standard genome sequencing and annotation.</title>
        <authorList>
            <consortium name="The Broad Institute Genomics Platform"/>
            <consortium name="The Broad Institute Genome Sequencing Center for Infectious Disease"/>
            <person name="Wu L."/>
            <person name="Ma J."/>
        </authorList>
    </citation>
    <scope>NUCLEOTIDE SEQUENCE [LARGE SCALE GENOMIC DNA]</scope>
    <source>
        <strain evidence="5">JCM 13852</strain>
    </source>
</reference>
<dbReference type="EMBL" id="JBHSPC010000087">
    <property type="protein sequence ID" value="MFC5673513.1"/>
    <property type="molecule type" value="Genomic_DNA"/>
</dbReference>
<dbReference type="Pfam" id="PF13592">
    <property type="entry name" value="HTH_33"/>
    <property type="match status" value="1"/>
</dbReference>
<evidence type="ECO:0000256" key="1">
    <source>
        <dbReference type="SAM" id="MobiDB-lite"/>
    </source>
</evidence>
<dbReference type="RefSeq" id="WP_381217504.1">
    <property type="nucleotide sequence ID" value="NZ_JBHSPC010000087.1"/>
</dbReference>
<comment type="caution">
    <text evidence="4">The sequence shown here is derived from an EMBL/GenBank/DDBJ whole genome shotgun (WGS) entry which is preliminary data.</text>
</comment>
<sequence length="359" mass="39022">MTAKERARREAVRLRAAELFAAGIGAPEVARQLRVSPKSACQWRRDWAAGGPAALASSGPGGQRCRLGPALREKLAAMLEQGPAAHGWDEGQVWTGARVAALIGRKFHIAYSVSGATRLLHRLGFTPQMPARRAAERDEAAVTAWKEDTWPEVKGPGRRPAAGSASRTRPAGSSGRPPGALPQAPPGGAPRGRRGRTPVVTVSGRRSGRISLAGLIALRSGSRTRLGYRIRVHHGHRGERRSLSEADYMRLVDGAHQLLRAPVVLLWDRLGTHVSKRMRQLVAARSWLTVFLLPAYAPELNPVEGVWAHCRHRLANLTAGTVDRLETLVRNRLKSLQYRPATLDGFMAETGLQLDPPLP</sequence>
<dbReference type="Gene3D" id="3.30.420.10">
    <property type="entry name" value="Ribonuclease H-like superfamily/Ribonuclease H"/>
    <property type="match status" value="1"/>
</dbReference>
<feature type="compositionally biased region" description="Basic and acidic residues" evidence="1">
    <location>
        <begin position="133"/>
        <end position="151"/>
    </location>
</feature>
<feature type="region of interest" description="Disordered" evidence="1">
    <location>
        <begin position="131"/>
        <end position="203"/>
    </location>
</feature>
<dbReference type="Pfam" id="PF13384">
    <property type="entry name" value="HTH_23"/>
    <property type="match status" value="1"/>
</dbReference>
<dbReference type="Proteomes" id="UP001596183">
    <property type="component" value="Unassembled WGS sequence"/>
</dbReference>
<feature type="domain" description="Tc1-like transposase DDE" evidence="2">
    <location>
        <begin position="195"/>
        <end position="325"/>
    </location>
</feature>
<feature type="domain" description="Winged helix-turn helix" evidence="3">
    <location>
        <begin position="90"/>
        <end position="148"/>
    </location>
</feature>
<organism evidence="4 5">
    <name type="scientific">Streptomyces incanus</name>
    <dbReference type="NCBI Taxonomy" id="887453"/>
    <lineage>
        <taxon>Bacteria</taxon>
        <taxon>Bacillati</taxon>
        <taxon>Actinomycetota</taxon>
        <taxon>Actinomycetes</taxon>
        <taxon>Kitasatosporales</taxon>
        <taxon>Streptomycetaceae</taxon>
        <taxon>Streptomyces</taxon>
    </lineage>
</organism>